<organism evidence="1 2">
    <name type="scientific">Clonorchis sinensis</name>
    <name type="common">Chinese liver fluke</name>
    <dbReference type="NCBI Taxonomy" id="79923"/>
    <lineage>
        <taxon>Eukaryota</taxon>
        <taxon>Metazoa</taxon>
        <taxon>Spiralia</taxon>
        <taxon>Lophotrochozoa</taxon>
        <taxon>Platyhelminthes</taxon>
        <taxon>Trematoda</taxon>
        <taxon>Digenea</taxon>
        <taxon>Opisthorchiida</taxon>
        <taxon>Opisthorchiata</taxon>
        <taxon>Opisthorchiidae</taxon>
        <taxon>Clonorchis</taxon>
    </lineage>
</organism>
<dbReference type="AlphaFoldDB" id="G7YJZ3"/>
<accession>G7YJZ3</accession>
<dbReference type="Proteomes" id="UP000008909">
    <property type="component" value="Unassembled WGS sequence"/>
</dbReference>
<protein>
    <submittedName>
        <fullName evidence="1">Uncharacterized protein</fullName>
    </submittedName>
</protein>
<reference evidence="1" key="1">
    <citation type="journal article" date="2011" name="Genome Biol.">
        <title>The draft genome of the carcinogenic human liver fluke Clonorchis sinensis.</title>
        <authorList>
            <person name="Wang X."/>
            <person name="Chen W."/>
            <person name="Huang Y."/>
            <person name="Sun J."/>
            <person name="Men J."/>
            <person name="Liu H."/>
            <person name="Luo F."/>
            <person name="Guo L."/>
            <person name="Lv X."/>
            <person name="Deng C."/>
            <person name="Zhou C."/>
            <person name="Fan Y."/>
            <person name="Li X."/>
            <person name="Huang L."/>
            <person name="Hu Y."/>
            <person name="Liang C."/>
            <person name="Hu X."/>
            <person name="Xu J."/>
            <person name="Yu X."/>
        </authorList>
    </citation>
    <scope>NUCLEOTIDE SEQUENCE [LARGE SCALE GENOMIC DNA]</scope>
    <source>
        <strain evidence="1">Henan</strain>
    </source>
</reference>
<evidence type="ECO:0000313" key="2">
    <source>
        <dbReference type="Proteomes" id="UP000008909"/>
    </source>
</evidence>
<proteinExistence type="predicted"/>
<name>G7YJZ3_CLOSI</name>
<gene>
    <name evidence="1" type="ORF">CLF_109929</name>
</gene>
<sequence>MTKRHVRRIEFGIRTYFALISSTNYNRNRSSWRYRVVSYHRVLAAIDVAAEICLGLDKSEEIQDRSSTITYLQNACTIQLVRIRLPHLFHVVSALRFLNAVIKHCSKLELANWRIAVQIFQPSSTKYRSGVVGRNSAPIRRYRSRLGTAVAKKPARTIDFLSELSRASGLLRMFCLLYFINMLLFDIPTINHVDKRVEFQRTHKIRLVESEATLVLDVSVGFTENTLRRKMATTIITGQLTGHVRSDGREFDGGLPTERLPRFGILFQRTDQGYRNFTKIHRFAYTMINEPVPFCKPLKRSGCPMSQCKIHRVYQLANREEENQEPNPNSSSYLSLFLLCFYFVISYPLPAARSKTRKIPSYREDLVDESTFGYRHPSPPEASTVSWLDHGPTKAADYLLAARSKIRKIPSYREDLVDGPTFGYRHPSPPEASTVSWLDHGPTKAADYLLGVGSDGPR</sequence>
<dbReference type="EMBL" id="DF143459">
    <property type="protein sequence ID" value="GAA53276.1"/>
    <property type="molecule type" value="Genomic_DNA"/>
</dbReference>
<keyword evidence="2" id="KW-1185">Reference proteome</keyword>
<reference key="2">
    <citation type="submission" date="2011-10" db="EMBL/GenBank/DDBJ databases">
        <title>The genome and transcriptome sequence of Clonorchis sinensis provide insights into the carcinogenic liver fluke.</title>
        <authorList>
            <person name="Wang X."/>
            <person name="Huang Y."/>
            <person name="Chen W."/>
            <person name="Liu H."/>
            <person name="Guo L."/>
            <person name="Chen Y."/>
            <person name="Luo F."/>
            <person name="Zhou W."/>
            <person name="Sun J."/>
            <person name="Mao Q."/>
            <person name="Liang P."/>
            <person name="Zhou C."/>
            <person name="Tian Y."/>
            <person name="Men J."/>
            <person name="Lv X."/>
            <person name="Huang L."/>
            <person name="Zhou J."/>
            <person name="Hu Y."/>
            <person name="Li R."/>
            <person name="Zhang F."/>
            <person name="Lei H."/>
            <person name="Li X."/>
            <person name="Hu X."/>
            <person name="Liang C."/>
            <person name="Xu J."/>
            <person name="Wu Z."/>
            <person name="Yu X."/>
        </authorList>
    </citation>
    <scope>NUCLEOTIDE SEQUENCE</scope>
    <source>
        <strain>Henan</strain>
    </source>
</reference>
<evidence type="ECO:0000313" key="1">
    <source>
        <dbReference type="EMBL" id="GAA53276.1"/>
    </source>
</evidence>